<evidence type="ECO:0000313" key="2">
    <source>
        <dbReference type="Proteomes" id="UP000782610"/>
    </source>
</evidence>
<dbReference type="SUPFAM" id="SSF82784">
    <property type="entry name" value="OsmC-like"/>
    <property type="match status" value="1"/>
</dbReference>
<dbReference type="InterPro" id="IPR036102">
    <property type="entry name" value="OsmC/Ohrsf"/>
</dbReference>
<dbReference type="Gene3D" id="3.30.300.20">
    <property type="match status" value="1"/>
</dbReference>
<dbReference type="Proteomes" id="UP000782610">
    <property type="component" value="Unassembled WGS sequence"/>
</dbReference>
<dbReference type="InterPro" id="IPR003718">
    <property type="entry name" value="OsmC/Ohr_fam"/>
</dbReference>
<accession>A0A933L5X8</accession>
<dbReference type="AlphaFoldDB" id="A0A933L5X8"/>
<dbReference type="EMBL" id="JACRAF010000039">
    <property type="protein sequence ID" value="MBI4922915.1"/>
    <property type="molecule type" value="Genomic_DNA"/>
</dbReference>
<gene>
    <name evidence="1" type="ORF">HY834_14300</name>
</gene>
<dbReference type="Pfam" id="PF02566">
    <property type="entry name" value="OsmC"/>
    <property type="match status" value="1"/>
</dbReference>
<reference evidence="1" key="1">
    <citation type="submission" date="2020-07" db="EMBL/GenBank/DDBJ databases">
        <title>Huge and variable diversity of episymbiotic CPR bacteria and DPANN archaea in groundwater ecosystems.</title>
        <authorList>
            <person name="He C.Y."/>
            <person name="Keren R."/>
            <person name="Whittaker M."/>
            <person name="Farag I.F."/>
            <person name="Doudna J."/>
            <person name="Cate J.H.D."/>
            <person name="Banfield J.F."/>
        </authorList>
    </citation>
    <scope>NUCLEOTIDE SEQUENCE</scope>
    <source>
        <strain evidence="1">NC_groundwater_1586_Pr3_B-0.1um_66_15</strain>
    </source>
</reference>
<organism evidence="1 2">
    <name type="scientific">Devosia nanyangense</name>
    <dbReference type="NCBI Taxonomy" id="1228055"/>
    <lineage>
        <taxon>Bacteria</taxon>
        <taxon>Pseudomonadati</taxon>
        <taxon>Pseudomonadota</taxon>
        <taxon>Alphaproteobacteria</taxon>
        <taxon>Hyphomicrobiales</taxon>
        <taxon>Devosiaceae</taxon>
        <taxon>Devosia</taxon>
    </lineage>
</organism>
<dbReference type="InterPro" id="IPR015946">
    <property type="entry name" value="KH_dom-like_a/b"/>
</dbReference>
<proteinExistence type="predicted"/>
<name>A0A933L5X8_9HYPH</name>
<sequence>MLQYQVAAQRVDAHGSLARTKAAEIVLDTNLDGRPDAFNPAELFLASIAACMLKGIERVTPMLHFKLRGVDIKLTGIRQDAPPKIISVRYELIVDTDETDQRLELLHTNVRKYGTIFNTVSAATDLSGVIARKQSRVRGEASRSAPSI</sequence>
<comment type="caution">
    <text evidence="1">The sequence shown here is derived from an EMBL/GenBank/DDBJ whole genome shotgun (WGS) entry which is preliminary data.</text>
</comment>
<protein>
    <submittedName>
        <fullName evidence="1">OsmC family protein</fullName>
    </submittedName>
</protein>
<evidence type="ECO:0000313" key="1">
    <source>
        <dbReference type="EMBL" id="MBI4922915.1"/>
    </source>
</evidence>